<evidence type="ECO:0000256" key="1">
    <source>
        <dbReference type="ARBA" id="ARBA00010342"/>
    </source>
</evidence>
<evidence type="ECO:0000256" key="4">
    <source>
        <dbReference type="ARBA" id="ARBA00023004"/>
    </source>
</evidence>
<dbReference type="AlphaFoldDB" id="A0A8J7CBR4"/>
<keyword evidence="5" id="KW-0732">Signal</keyword>
<dbReference type="Pfam" id="PF03918">
    <property type="entry name" value="CcmH"/>
    <property type="match status" value="1"/>
</dbReference>
<keyword evidence="3 5" id="KW-0479">Metal-binding</keyword>
<dbReference type="Proteomes" id="UP000648239">
    <property type="component" value="Unassembled WGS sequence"/>
</dbReference>
<organism evidence="7 8">
    <name type="scientific">Candidatus Polarisedimenticola svalbardensis</name>
    <dbReference type="NCBI Taxonomy" id="2886004"/>
    <lineage>
        <taxon>Bacteria</taxon>
        <taxon>Pseudomonadati</taxon>
        <taxon>Acidobacteriota</taxon>
        <taxon>Candidatus Polarisedimenticolia</taxon>
        <taxon>Candidatus Polarisedimenticolales</taxon>
        <taxon>Candidatus Polarisedimenticolaceae</taxon>
        <taxon>Candidatus Polarisedimenticola</taxon>
    </lineage>
</organism>
<feature type="signal peptide" evidence="5">
    <location>
        <begin position="1"/>
        <end position="19"/>
    </location>
</feature>
<feature type="transmembrane region" description="Helical" evidence="5">
    <location>
        <begin position="102"/>
        <end position="123"/>
    </location>
</feature>
<sequence length="160" mass="16959">MRKILILIVLLAAALPALASKGAAPAGVDRDELVFVAGEILCDCGCHPQSVFACACGRSEEMWGMLGDLVARTGSGEAALAAYVEEHGEMVLLAPKAEGFNLVAWLGPLAGLLLSIVAVILILRRWKGNPEEEPASGTELDTTLDAGYLSRLNKDLEKMR</sequence>
<keyword evidence="4 5" id="KW-0408">Iron</keyword>
<keyword evidence="5" id="KW-0472">Membrane</keyword>
<accession>A0A8J7CBR4</accession>
<evidence type="ECO:0000256" key="5">
    <source>
        <dbReference type="RuleBase" id="RU364112"/>
    </source>
</evidence>
<dbReference type="EMBL" id="JACXWD010000001">
    <property type="protein sequence ID" value="MBD3866582.1"/>
    <property type="molecule type" value="Genomic_DNA"/>
</dbReference>
<feature type="domain" description="CcmH/CycL/Ccl2/NrfF N-terminal" evidence="6">
    <location>
        <begin position="10"/>
        <end position="135"/>
    </location>
</feature>
<dbReference type="Gene3D" id="1.10.8.640">
    <property type="entry name" value="Cytochrome C biogenesis protein"/>
    <property type="match status" value="1"/>
</dbReference>
<dbReference type="GO" id="GO:0046872">
    <property type="term" value="F:metal ion binding"/>
    <property type="evidence" value="ECO:0007669"/>
    <property type="project" value="UniProtKB-KW"/>
</dbReference>
<keyword evidence="2 5" id="KW-0349">Heme</keyword>
<evidence type="ECO:0000313" key="7">
    <source>
        <dbReference type="EMBL" id="MBD3866582.1"/>
    </source>
</evidence>
<proteinExistence type="inferred from homology"/>
<comment type="caution">
    <text evidence="7">The sequence shown here is derived from an EMBL/GenBank/DDBJ whole genome shotgun (WGS) entry which is preliminary data.</text>
</comment>
<gene>
    <name evidence="7" type="ORF">IFK94_00510</name>
</gene>
<protein>
    <recommendedName>
        <fullName evidence="5">Cytochrome c-type biogenesis protein</fullName>
    </recommendedName>
</protein>
<name>A0A8J7CBR4_9BACT</name>
<comment type="function">
    <text evidence="5">Possible subunit of a heme lyase.</text>
</comment>
<dbReference type="InterPro" id="IPR038297">
    <property type="entry name" value="CcmH/CycL/NrfF/Ccl2_sf"/>
</dbReference>
<keyword evidence="5" id="KW-0812">Transmembrane</keyword>
<evidence type="ECO:0000259" key="6">
    <source>
        <dbReference type="Pfam" id="PF03918"/>
    </source>
</evidence>
<comment type="similarity">
    <text evidence="1 5">Belongs to the CcmH/CycL/Ccl2/NrfF family.</text>
</comment>
<keyword evidence="5" id="KW-1133">Transmembrane helix</keyword>
<evidence type="ECO:0000256" key="3">
    <source>
        <dbReference type="ARBA" id="ARBA00022723"/>
    </source>
</evidence>
<dbReference type="InterPro" id="IPR005616">
    <property type="entry name" value="CcmH/CycL/Ccl2/NrfF_N"/>
</dbReference>
<feature type="chain" id="PRO_5035340180" description="Cytochrome c-type biogenesis protein" evidence="5">
    <location>
        <begin position="20"/>
        <end position="160"/>
    </location>
</feature>
<reference evidence="7 8" key="1">
    <citation type="submission" date="2020-08" db="EMBL/GenBank/DDBJ databases">
        <title>Acidobacteriota in marine sediments use diverse sulfur dissimilation pathways.</title>
        <authorList>
            <person name="Wasmund K."/>
        </authorList>
    </citation>
    <scope>NUCLEOTIDE SEQUENCE [LARGE SCALE GENOMIC DNA]</scope>
    <source>
        <strain evidence="7">MAG AM4</strain>
    </source>
</reference>
<evidence type="ECO:0000313" key="8">
    <source>
        <dbReference type="Proteomes" id="UP000648239"/>
    </source>
</evidence>
<evidence type="ECO:0000256" key="2">
    <source>
        <dbReference type="ARBA" id="ARBA00022617"/>
    </source>
</evidence>